<gene>
    <name evidence="3" type="primary">TSNAXIP1</name>
</gene>
<proteinExistence type="predicted"/>
<keyword evidence="4" id="KW-1185">Reference proteome</keyword>
<organism evidence="3 4">
    <name type="scientific">Sphenodon punctatus</name>
    <name type="common">Tuatara</name>
    <name type="synonym">Hatteria punctata</name>
    <dbReference type="NCBI Taxonomy" id="8508"/>
    <lineage>
        <taxon>Eukaryota</taxon>
        <taxon>Metazoa</taxon>
        <taxon>Chordata</taxon>
        <taxon>Craniata</taxon>
        <taxon>Vertebrata</taxon>
        <taxon>Euteleostomi</taxon>
        <taxon>Lepidosauria</taxon>
        <taxon>Sphenodontia</taxon>
        <taxon>Sphenodontidae</taxon>
        <taxon>Sphenodon</taxon>
    </lineage>
</organism>
<evidence type="ECO:0000313" key="3">
    <source>
        <dbReference type="Ensembl" id="ENSSPUP00000003810.1"/>
    </source>
</evidence>
<keyword evidence="1" id="KW-0175">Coiled coil</keyword>
<dbReference type="InterPro" id="IPR032755">
    <property type="entry name" value="TSNAXIP1_N"/>
</dbReference>
<protein>
    <submittedName>
        <fullName evidence="3">Translin associated factor X interacting protein 1</fullName>
    </submittedName>
</protein>
<dbReference type="PANTHER" id="PTHR16306:SF0">
    <property type="entry name" value="TRANSLIN-ASSOCIATED FACTOR X-INTERACTING PROTEIN 1"/>
    <property type="match status" value="1"/>
</dbReference>
<dbReference type="PANTHER" id="PTHR16306">
    <property type="entry name" value="TRANSLIN-ASSOCIATED FACTOR X-INTERACTING PROTEIN 1"/>
    <property type="match status" value="1"/>
</dbReference>
<dbReference type="Pfam" id="PF15739">
    <property type="entry name" value="TSNAXIP1_N"/>
    <property type="match status" value="1"/>
</dbReference>
<dbReference type="AlphaFoldDB" id="A0A8D0GDJ3"/>
<accession>A0A8D0GDJ3</accession>
<dbReference type="Ensembl" id="ENSSPUT00000004051.1">
    <property type="protein sequence ID" value="ENSSPUP00000003810.1"/>
    <property type="gene ID" value="ENSSPUG00000002851.1"/>
</dbReference>
<dbReference type="GeneTree" id="ENSGT00390000018598"/>
<feature type="domain" description="Translin-associated factor X-interacting protein 1 N-terminal" evidence="2">
    <location>
        <begin position="122"/>
        <end position="233"/>
    </location>
</feature>
<dbReference type="OMA" id="EWGYNLH"/>
<reference evidence="3" key="2">
    <citation type="submission" date="2025-09" db="UniProtKB">
        <authorList>
            <consortium name="Ensembl"/>
        </authorList>
    </citation>
    <scope>IDENTIFICATION</scope>
</reference>
<evidence type="ECO:0000256" key="1">
    <source>
        <dbReference type="ARBA" id="ARBA00023054"/>
    </source>
</evidence>
<name>A0A8D0GDJ3_SPHPU</name>
<evidence type="ECO:0000259" key="2">
    <source>
        <dbReference type="Pfam" id="PF15739"/>
    </source>
</evidence>
<dbReference type="GO" id="GO:0005737">
    <property type="term" value="C:cytoplasm"/>
    <property type="evidence" value="ECO:0007669"/>
    <property type="project" value="Ensembl"/>
</dbReference>
<evidence type="ECO:0000313" key="4">
    <source>
        <dbReference type="Proteomes" id="UP000694392"/>
    </source>
</evidence>
<reference evidence="3" key="1">
    <citation type="submission" date="2025-08" db="UniProtKB">
        <authorList>
            <consortium name="Ensembl"/>
        </authorList>
    </citation>
    <scope>IDENTIFICATION</scope>
</reference>
<dbReference type="Proteomes" id="UP000694392">
    <property type="component" value="Unplaced"/>
</dbReference>
<sequence length="645" mass="74850">MCFAKKLQGRLLRTFSPRSGGVGVGGLLLLSKKCSNYIIPRLLERKSFSKPFFPELAHIFLLFFQPSPFSAVGLLSTWPAYASGQAILKNRKPCFVPERKRYGNKEQAVLTVSKPQYLEQLESYLRKELQSLDLTKENAQELKLQPFREIFEFFIEDFKTYKPLLAAIKNEYEVTLVHMQEKIHSLEPLKALLVTVSDECTQQILELEEQERAEITTLKSERLYLLKLIDKMKEEKISLQTQVSKLRKSMAEEYLRYLNECDARKLLLADLSEMRSQQEDIMLHHVQDVKGEDTMKLALALKIARQDLTKVQVELNAMKADYGDVVPRRDFESQEKKYSDLRQKVIMHSLKDFDDLQKEYDMLLEIHGETVQERDQFYKELLQVQRSCTPRPDWDKCAEVISGGAERWDILAEGKTSEQLMDVLLEELGEGVLKEKDTFTGMGKNERVPVYLRFEGLVKNKMLNKKEVVAILREIWKEKVSADQQVCFFFLGFLQRKYGEASAFEWAYSIYENIKLYRSNDTMSLFYDILTGNVDEGIYHGQSQFIANLLKELMAYDSLNSGNLTSQFVALRAAFPLKNDVQIQELIEAAGYKAESSDELVNYRSLFNEDEEGKAEPFIWKLKSQYISEKQAYLRELKNELGDLL</sequence>